<sequence>MNNALQMLEIEEVYNMPEEKRERFKVTDKDSANWCLRKIKALKQEIEENKRIADAEIQRIQSWLKEVTEPLERSIQFFESLLIEYHMNIYAEDPSKKTIKLPYGTLKARAQQPEFCRDDEKLVNWLKQNGMTEFVKVIEKPEWNELKKKVKVIGNSVVYEETGEVIDGITVQERPPKFTVEVE</sequence>
<dbReference type="EMBL" id="CP000568">
    <property type="protein sequence ID" value="ABN53666.1"/>
    <property type="molecule type" value="Genomic_DNA"/>
</dbReference>
<dbReference type="HOGENOM" id="CLU_109237_0_0_9"/>
<reference evidence="1 2" key="2">
    <citation type="journal article" date="2013" name="Biotechnol. Biofuels">
        <title>Global transcriptome analysis of Clostridium thermocellum ATCC 27405 during growth on dilute acid pretreated Populus and switchgrass.</title>
        <authorList>
            <person name="Wilson C.M."/>
            <person name="Rodriguez M.Jr."/>
            <person name="Johnson C.M."/>
            <person name="Martin S.L."/>
            <person name="Chu T.M."/>
            <person name="Wolfinger R.D."/>
            <person name="Hauser L.J."/>
            <person name="Land M.L."/>
            <person name="Klingeman D.M."/>
            <person name="Syed M.H."/>
            <person name="Ragauskas A.J."/>
            <person name="Tschaplinski T.J."/>
            <person name="Mielenz J.R."/>
            <person name="Brown S.D."/>
        </authorList>
    </citation>
    <scope>NUCLEOTIDE SEQUENCE [LARGE SCALE GENOMIC DNA]</scope>
    <source>
        <strain evidence="2">ATCC 27405 / DSM 1237 / JCM 9322 / NBRC 103400 / NCIMB 10682 / NRRL B-4536 / VPI 7372</strain>
    </source>
</reference>
<dbReference type="STRING" id="203119.Cthe_2464"/>
<evidence type="ECO:0000313" key="1">
    <source>
        <dbReference type="EMBL" id="ABN53666.1"/>
    </source>
</evidence>
<evidence type="ECO:0000313" key="2">
    <source>
        <dbReference type="Proteomes" id="UP000002145"/>
    </source>
</evidence>
<name>A3DI87_ACET2</name>
<gene>
    <name evidence="1" type="ordered locus">Cthe_2464</name>
</gene>
<dbReference type="eggNOG" id="ENOG503301E">
    <property type="taxonomic scope" value="Bacteria"/>
</dbReference>
<organism evidence="1 2">
    <name type="scientific">Acetivibrio thermocellus (strain ATCC 27405 / DSM 1237 / JCM 9322 / NBRC 103400 / NCIMB 10682 / NRRL B-4536 / VPI 7372)</name>
    <name type="common">Clostridium thermocellum</name>
    <dbReference type="NCBI Taxonomy" id="203119"/>
    <lineage>
        <taxon>Bacteria</taxon>
        <taxon>Bacillati</taxon>
        <taxon>Bacillota</taxon>
        <taxon>Clostridia</taxon>
        <taxon>Eubacteriales</taxon>
        <taxon>Oscillospiraceae</taxon>
        <taxon>Acetivibrio</taxon>
    </lineage>
</organism>
<dbReference type="Pfam" id="PF07352">
    <property type="entry name" value="Phage_Mu_Gam"/>
    <property type="match status" value="1"/>
</dbReference>
<evidence type="ECO:0008006" key="3">
    <source>
        <dbReference type="Google" id="ProtNLM"/>
    </source>
</evidence>
<dbReference type="SUPFAM" id="SSF161266">
    <property type="entry name" value="Gam-like"/>
    <property type="match status" value="1"/>
</dbReference>
<dbReference type="GeneID" id="35806206"/>
<dbReference type="OrthoDB" id="1908548at2"/>
<dbReference type="GO" id="GO:0003690">
    <property type="term" value="F:double-stranded DNA binding"/>
    <property type="evidence" value="ECO:0007669"/>
    <property type="project" value="InterPro"/>
</dbReference>
<dbReference type="AlphaFoldDB" id="A3DI87"/>
<dbReference type="InterPro" id="IPR009951">
    <property type="entry name" value="Host-nuc_inhib_Gam"/>
</dbReference>
<dbReference type="Proteomes" id="UP000002145">
    <property type="component" value="Chromosome"/>
</dbReference>
<keyword evidence="2" id="KW-1185">Reference proteome</keyword>
<protein>
    <recommendedName>
        <fullName evidence="3">Bacteriophage Mu Gam like protein</fullName>
    </recommendedName>
</protein>
<reference evidence="2" key="1">
    <citation type="submission" date="2007-02" db="EMBL/GenBank/DDBJ databases">
        <title>Complete sequence of Clostridium thermocellum ATCC 27405.</title>
        <authorList>
            <consortium name="US DOE Joint Genome Institute"/>
            <person name="Copeland A."/>
            <person name="Lucas S."/>
            <person name="Lapidus A."/>
            <person name="Barry K."/>
            <person name="Detter J.C."/>
            <person name="Glavina del Rio T."/>
            <person name="Hammon N."/>
            <person name="Israni S."/>
            <person name="Dalin E."/>
            <person name="Tice H."/>
            <person name="Pitluck S."/>
            <person name="Chertkov O."/>
            <person name="Brettin T."/>
            <person name="Bruce D."/>
            <person name="Han C."/>
            <person name="Tapia R."/>
            <person name="Gilna P."/>
            <person name="Schmutz J."/>
            <person name="Larimer F."/>
            <person name="Land M."/>
            <person name="Hauser L."/>
            <person name="Kyrpides N."/>
            <person name="Mikhailova N."/>
            <person name="Wu J.H.D."/>
            <person name="Newcomb M."/>
            <person name="Richardson P."/>
        </authorList>
    </citation>
    <scope>NUCLEOTIDE SEQUENCE [LARGE SCALE GENOMIC DNA]</scope>
    <source>
        <strain evidence="2">ATCC 27405 / DSM 1237 / JCM 9322 / NBRC 103400 / NCIMB 10682 / NRRL B-4536 / VPI 7372</strain>
    </source>
</reference>
<dbReference type="GO" id="GO:0042262">
    <property type="term" value="P:DNA protection"/>
    <property type="evidence" value="ECO:0007669"/>
    <property type="project" value="InterPro"/>
</dbReference>
<dbReference type="KEGG" id="cth:Cthe_2464"/>
<proteinExistence type="predicted"/>
<dbReference type="RefSeq" id="WP_020457809.1">
    <property type="nucleotide sequence ID" value="NC_009012.1"/>
</dbReference>
<accession>A3DI87</accession>